<dbReference type="EMBL" id="OBQI01000001">
    <property type="protein sequence ID" value="SOC47830.1"/>
    <property type="molecule type" value="Genomic_DNA"/>
</dbReference>
<dbReference type="InterPro" id="IPR036388">
    <property type="entry name" value="WH-like_DNA-bd_sf"/>
</dbReference>
<dbReference type="Proteomes" id="UP000219435">
    <property type="component" value="Unassembled WGS sequence"/>
</dbReference>
<dbReference type="CDD" id="cd00090">
    <property type="entry name" value="HTH_ARSR"/>
    <property type="match status" value="1"/>
</dbReference>
<name>A0A285V198_9ACTN</name>
<organism evidence="3 4">
    <name type="scientific">Blastococcus aggregatus</name>
    <dbReference type="NCBI Taxonomy" id="38502"/>
    <lineage>
        <taxon>Bacteria</taxon>
        <taxon>Bacillati</taxon>
        <taxon>Actinomycetota</taxon>
        <taxon>Actinomycetes</taxon>
        <taxon>Geodermatophilales</taxon>
        <taxon>Geodermatophilaceae</taxon>
        <taxon>Blastococcus</taxon>
    </lineage>
</organism>
<sequence length="183" mass="20794">MAKKTSRERGSTTRELRDMHTGEVVLAITPKAQLHYEQFTLVFCHPMQTLLLTQGRRHERDSALRPVHWRLLWWVIASISYENRIDRYVADIARDLGNDRSTVSKALRVLQDRGLIRTHREGPGRPLTILIHPALCFRGKAKQRAAVFREHWGNTPLPPALGGWTPAAQTTAEPEWTAPHGAG</sequence>
<dbReference type="GO" id="GO:0006276">
    <property type="term" value="P:plasmid maintenance"/>
    <property type="evidence" value="ECO:0007669"/>
    <property type="project" value="InterPro"/>
</dbReference>
<dbReference type="AlphaFoldDB" id="A0A285V198"/>
<evidence type="ECO:0000313" key="4">
    <source>
        <dbReference type="Proteomes" id="UP000219435"/>
    </source>
</evidence>
<dbReference type="GO" id="GO:0006260">
    <property type="term" value="P:DNA replication"/>
    <property type="evidence" value="ECO:0007669"/>
    <property type="project" value="InterPro"/>
</dbReference>
<dbReference type="Gene3D" id="1.10.10.10">
    <property type="entry name" value="Winged helix-like DNA-binding domain superfamily/Winged helix DNA-binding domain"/>
    <property type="match status" value="1"/>
</dbReference>
<dbReference type="Pfam" id="PF12802">
    <property type="entry name" value="MarR_2"/>
    <property type="match status" value="1"/>
</dbReference>
<protein>
    <submittedName>
        <fullName evidence="3">MarR family protein</fullName>
    </submittedName>
</protein>
<evidence type="ECO:0000256" key="1">
    <source>
        <dbReference type="SAM" id="MobiDB-lite"/>
    </source>
</evidence>
<proteinExistence type="predicted"/>
<dbReference type="InterPro" id="IPR011991">
    <property type="entry name" value="ArsR-like_HTH"/>
</dbReference>
<keyword evidence="4" id="KW-1185">Reference proteome</keyword>
<gene>
    <name evidence="3" type="ORF">SAMN05660748_1063</name>
</gene>
<dbReference type="InterPro" id="IPR000835">
    <property type="entry name" value="HTH_MarR-typ"/>
</dbReference>
<dbReference type="RefSeq" id="WP_176522826.1">
    <property type="nucleotide sequence ID" value="NZ_OBQI01000001.1"/>
</dbReference>
<evidence type="ECO:0000313" key="3">
    <source>
        <dbReference type="EMBL" id="SOC47830.1"/>
    </source>
</evidence>
<evidence type="ECO:0000259" key="2">
    <source>
        <dbReference type="Pfam" id="PF12802"/>
    </source>
</evidence>
<dbReference type="SUPFAM" id="SSF46785">
    <property type="entry name" value="Winged helix' DNA-binding domain"/>
    <property type="match status" value="1"/>
</dbReference>
<feature type="domain" description="HTH marR-type" evidence="2">
    <location>
        <begin position="66"/>
        <end position="122"/>
    </location>
</feature>
<feature type="region of interest" description="Disordered" evidence="1">
    <location>
        <begin position="158"/>
        <end position="183"/>
    </location>
</feature>
<reference evidence="4" key="1">
    <citation type="submission" date="2017-08" db="EMBL/GenBank/DDBJ databases">
        <authorList>
            <person name="Varghese N."/>
            <person name="Submissions S."/>
        </authorList>
    </citation>
    <scope>NUCLEOTIDE SEQUENCE [LARGE SCALE GENOMIC DNA]</scope>
    <source>
        <strain evidence="4">DSM 4725</strain>
    </source>
</reference>
<dbReference type="InterPro" id="IPR036390">
    <property type="entry name" value="WH_DNA-bd_sf"/>
</dbReference>
<accession>A0A285V198</accession>